<feature type="transmembrane region" description="Helical" evidence="1">
    <location>
        <begin position="51"/>
        <end position="72"/>
    </location>
</feature>
<proteinExistence type="predicted"/>
<reference evidence="3" key="1">
    <citation type="submission" date="2016-10" db="EMBL/GenBank/DDBJ databases">
        <authorList>
            <person name="Varghese N."/>
            <person name="Submissions S."/>
        </authorList>
    </citation>
    <scope>NUCLEOTIDE SEQUENCE [LARGE SCALE GENOMIC DNA]</scope>
    <source>
        <strain evidence="3">DSM 44209</strain>
    </source>
</reference>
<sequence>MQRTLPVTVGAPLLATGAVALAALAWRDRFPAGVASHVGPGGLVDDVTTTGTFAATALTIGAGLAVLWGLVARSVRSNPTGLRVLAAASVGSAAVLAAGPAVLLVTSLDRGSVLGEPAPAWLLPVVVLALAAGSLLGWALARVPAPAETRQPPPPDAPRVELPAGGRAVWTRVVVARPVLVGAVALAAVGVALSATVSPGAGVPALVVAALLAPTTSVRVTADHAGVSVRATLVPRPRVHVPLSRVVRAGRSDVRARELGGWGLRVRGERTAVLLRSGEALDLELADGSRLLVTVDDAATAAALVNTLAERSRVC</sequence>
<protein>
    <recommendedName>
        <fullName evidence="4">DUF1648 domain-containing protein</fullName>
    </recommendedName>
</protein>
<organism evidence="2 3">
    <name type="scientific">Geodermatophilus poikilotrophus</name>
    <dbReference type="NCBI Taxonomy" id="1333667"/>
    <lineage>
        <taxon>Bacteria</taxon>
        <taxon>Bacillati</taxon>
        <taxon>Actinomycetota</taxon>
        <taxon>Actinomycetes</taxon>
        <taxon>Geodermatophilales</taxon>
        <taxon>Geodermatophilaceae</taxon>
        <taxon>Geodermatophilus</taxon>
    </lineage>
</organism>
<keyword evidence="3" id="KW-1185">Reference proteome</keyword>
<evidence type="ECO:0000313" key="3">
    <source>
        <dbReference type="Proteomes" id="UP000198507"/>
    </source>
</evidence>
<keyword evidence="1" id="KW-0472">Membrane</keyword>
<dbReference type="RefSeq" id="WP_091448186.1">
    <property type="nucleotide sequence ID" value="NZ_FOIE01000011.1"/>
</dbReference>
<keyword evidence="1" id="KW-0812">Transmembrane</keyword>
<dbReference type="Proteomes" id="UP000198507">
    <property type="component" value="Unassembled WGS sequence"/>
</dbReference>
<dbReference type="AlphaFoldDB" id="A0A1I0IBP1"/>
<feature type="transmembrane region" description="Helical" evidence="1">
    <location>
        <begin position="120"/>
        <end position="141"/>
    </location>
</feature>
<accession>A0A1I0IBP1</accession>
<gene>
    <name evidence="2" type="ORF">SAMN04488546_4328</name>
</gene>
<dbReference type="EMBL" id="FOIE01000011">
    <property type="protein sequence ID" value="SET94241.1"/>
    <property type="molecule type" value="Genomic_DNA"/>
</dbReference>
<name>A0A1I0IBP1_9ACTN</name>
<evidence type="ECO:0008006" key="4">
    <source>
        <dbReference type="Google" id="ProtNLM"/>
    </source>
</evidence>
<evidence type="ECO:0000313" key="2">
    <source>
        <dbReference type="EMBL" id="SET94241.1"/>
    </source>
</evidence>
<evidence type="ECO:0000256" key="1">
    <source>
        <dbReference type="SAM" id="Phobius"/>
    </source>
</evidence>
<dbReference type="OrthoDB" id="3178004at2"/>
<feature type="transmembrane region" description="Helical" evidence="1">
    <location>
        <begin position="84"/>
        <end position="108"/>
    </location>
</feature>
<keyword evidence="1" id="KW-1133">Transmembrane helix</keyword>